<proteinExistence type="predicted"/>
<evidence type="ECO:0000256" key="1">
    <source>
        <dbReference type="SAM" id="MobiDB-lite"/>
    </source>
</evidence>
<name>A0AAV6VVJ2_9ARAC</name>
<accession>A0AAV6VVJ2</accession>
<keyword evidence="3" id="KW-1185">Reference proteome</keyword>
<dbReference type="AlphaFoldDB" id="A0AAV6VVJ2"/>
<dbReference type="Proteomes" id="UP000827092">
    <property type="component" value="Unassembled WGS sequence"/>
</dbReference>
<feature type="compositionally biased region" description="Acidic residues" evidence="1">
    <location>
        <begin position="1"/>
        <end position="11"/>
    </location>
</feature>
<evidence type="ECO:0000313" key="3">
    <source>
        <dbReference type="Proteomes" id="UP000827092"/>
    </source>
</evidence>
<evidence type="ECO:0000313" key="2">
    <source>
        <dbReference type="EMBL" id="KAG8200967.1"/>
    </source>
</evidence>
<dbReference type="PANTHER" id="PTHR38681:SF1">
    <property type="entry name" value="RETROVIRUS-RELATED POL POLYPROTEIN FROM TRANSPOSON 412-LIKE PROTEIN"/>
    <property type="match status" value="1"/>
</dbReference>
<sequence length="272" mass="30343">MAEEQNADPELAELLANPESSSKLQHLETGDNSFTKTDPAEICLARDDGTHFNMGTFLCGMPKLKSSLDVSRQHTLDNNIATRSPGPPHDHQRGSRCHLFGDALYGTTVSLPGEFLQPSNQLSHDEPSAFLQHLRKAMCELSPANTSWHNKPIHYVHPSLQTCTHVFMRNDAVKPPLTPPYNGPYPVQKRTEKHFTISINGKSAFSGLDRLKPAFTDQENVGQQFSESAKPVHQERQLIPTEQAEAGNEHNCPKLSITTRSGRTVRFNPRYL</sequence>
<dbReference type="EMBL" id="JAFNEN010000010">
    <property type="protein sequence ID" value="KAG8200967.1"/>
    <property type="molecule type" value="Genomic_DNA"/>
</dbReference>
<reference evidence="2 3" key="1">
    <citation type="journal article" date="2022" name="Nat. Ecol. Evol.">
        <title>A masculinizing supergene underlies an exaggerated male reproductive morph in a spider.</title>
        <authorList>
            <person name="Hendrickx F."/>
            <person name="De Corte Z."/>
            <person name="Sonet G."/>
            <person name="Van Belleghem S.M."/>
            <person name="Kostlbacher S."/>
            <person name="Vangestel C."/>
        </authorList>
    </citation>
    <scope>NUCLEOTIDE SEQUENCE [LARGE SCALE GENOMIC DNA]</scope>
    <source>
        <strain evidence="2">W744_W776</strain>
    </source>
</reference>
<feature type="region of interest" description="Disordered" evidence="1">
    <location>
        <begin position="1"/>
        <end position="36"/>
    </location>
</feature>
<protein>
    <submittedName>
        <fullName evidence="2">Uncharacterized protein</fullName>
    </submittedName>
</protein>
<dbReference type="PANTHER" id="PTHR38681">
    <property type="entry name" value="RETROVIRUS-RELATED POL POLYPROTEIN FROM TRANSPOSON 412-LIKE PROTEIN-RELATED"/>
    <property type="match status" value="1"/>
</dbReference>
<comment type="caution">
    <text evidence="2">The sequence shown here is derived from an EMBL/GenBank/DDBJ whole genome shotgun (WGS) entry which is preliminary data.</text>
</comment>
<organism evidence="2 3">
    <name type="scientific">Oedothorax gibbosus</name>
    <dbReference type="NCBI Taxonomy" id="931172"/>
    <lineage>
        <taxon>Eukaryota</taxon>
        <taxon>Metazoa</taxon>
        <taxon>Ecdysozoa</taxon>
        <taxon>Arthropoda</taxon>
        <taxon>Chelicerata</taxon>
        <taxon>Arachnida</taxon>
        <taxon>Araneae</taxon>
        <taxon>Araneomorphae</taxon>
        <taxon>Entelegynae</taxon>
        <taxon>Araneoidea</taxon>
        <taxon>Linyphiidae</taxon>
        <taxon>Erigoninae</taxon>
        <taxon>Oedothorax</taxon>
    </lineage>
</organism>
<gene>
    <name evidence="2" type="ORF">JTE90_021431</name>
</gene>
<feature type="compositionally biased region" description="Polar residues" evidence="1">
    <location>
        <begin position="18"/>
        <end position="36"/>
    </location>
</feature>